<keyword evidence="12" id="KW-0931">ER-Golgi transport</keyword>
<dbReference type="InterPro" id="IPR036180">
    <property type="entry name" value="Gelsolin-like_dom_sf"/>
</dbReference>
<dbReference type="GO" id="GO:0000149">
    <property type="term" value="F:SNARE binding"/>
    <property type="evidence" value="ECO:0007669"/>
    <property type="project" value="TreeGrafter"/>
</dbReference>
<feature type="region of interest" description="Disordered" evidence="17">
    <location>
        <begin position="433"/>
        <end position="452"/>
    </location>
</feature>
<gene>
    <name evidence="24" type="ORF">BTJ68_00387</name>
</gene>
<evidence type="ECO:0000256" key="10">
    <source>
        <dbReference type="ARBA" id="ARBA00022525"/>
    </source>
</evidence>
<accession>A0A1Z5TUG6</accession>
<feature type="compositionally biased region" description="Low complexity" evidence="17">
    <location>
        <begin position="1217"/>
        <end position="1233"/>
    </location>
</feature>
<protein>
    <recommendedName>
        <fullName evidence="8">superoxide dismutase</fullName>
        <ecNumber evidence="8">1.15.1.1</ecNumber>
    </recommendedName>
</protein>
<dbReference type="SUPFAM" id="SSF81995">
    <property type="entry name" value="beta-sandwich domain of Sec23/24"/>
    <property type="match status" value="1"/>
</dbReference>
<dbReference type="Pfam" id="PF04815">
    <property type="entry name" value="Sec23_helical"/>
    <property type="match status" value="1"/>
</dbReference>
<feature type="compositionally biased region" description="Low complexity" evidence="17">
    <location>
        <begin position="208"/>
        <end position="217"/>
    </location>
</feature>
<evidence type="ECO:0000256" key="14">
    <source>
        <dbReference type="ARBA" id="ARBA00023329"/>
    </source>
</evidence>
<evidence type="ECO:0000256" key="11">
    <source>
        <dbReference type="ARBA" id="ARBA00022862"/>
    </source>
</evidence>
<dbReference type="InParanoid" id="A0A1Z5TUG6"/>
<evidence type="ECO:0000313" key="25">
    <source>
        <dbReference type="Proteomes" id="UP000194280"/>
    </source>
</evidence>
<feature type="compositionally biased region" description="Low complexity" evidence="17">
    <location>
        <begin position="1242"/>
        <end position="1260"/>
    </location>
</feature>
<keyword evidence="10" id="KW-0964">Secreted</keyword>
<evidence type="ECO:0000256" key="15">
    <source>
        <dbReference type="ARBA" id="ARBA00025471"/>
    </source>
</evidence>
<dbReference type="Pfam" id="PF08033">
    <property type="entry name" value="Sec23_BS"/>
    <property type="match status" value="1"/>
</dbReference>
<evidence type="ECO:0000256" key="1">
    <source>
        <dbReference type="ARBA" id="ARBA00004196"/>
    </source>
</evidence>
<feature type="region of interest" description="Disordered" evidence="17">
    <location>
        <begin position="140"/>
        <end position="201"/>
    </location>
</feature>
<evidence type="ECO:0000256" key="3">
    <source>
        <dbReference type="ARBA" id="ARBA00004299"/>
    </source>
</evidence>
<dbReference type="InterPro" id="IPR036465">
    <property type="entry name" value="vWFA_dom_sf"/>
</dbReference>
<dbReference type="FunCoup" id="A0A1Z5TUG6">
    <property type="interactions" value="232"/>
</dbReference>
<dbReference type="Gene3D" id="3.40.50.410">
    <property type="entry name" value="von Willebrand factor, type A domain"/>
    <property type="match status" value="1"/>
</dbReference>
<dbReference type="SUPFAM" id="SSF81811">
    <property type="entry name" value="Helical domain of Sec23/24"/>
    <property type="match status" value="1"/>
</dbReference>
<dbReference type="InterPro" id="IPR012990">
    <property type="entry name" value="Beta-sandwich_Sec23_24"/>
</dbReference>
<evidence type="ECO:0000256" key="5">
    <source>
        <dbReference type="ARBA" id="ARBA00004613"/>
    </source>
</evidence>
<dbReference type="InterPro" id="IPR001424">
    <property type="entry name" value="SOD_Cu_Zn_dom"/>
</dbReference>
<dbReference type="InterPro" id="IPR006900">
    <property type="entry name" value="Sec23/24_helical_dom"/>
</dbReference>
<feature type="domain" description="Superoxide dismutase copper/zinc binding" evidence="18">
    <location>
        <begin position="1081"/>
        <end position="1198"/>
    </location>
</feature>
<dbReference type="GO" id="GO:0004784">
    <property type="term" value="F:superoxide dismutase activity"/>
    <property type="evidence" value="ECO:0007669"/>
    <property type="project" value="UniProtKB-EC"/>
</dbReference>
<evidence type="ECO:0000259" key="19">
    <source>
        <dbReference type="Pfam" id="PF00626"/>
    </source>
</evidence>
<dbReference type="InterPro" id="IPR006895">
    <property type="entry name" value="Znf_Sec23_Sec24"/>
</dbReference>
<organism evidence="24 25">
    <name type="scientific">Hortaea werneckii EXF-2000</name>
    <dbReference type="NCBI Taxonomy" id="1157616"/>
    <lineage>
        <taxon>Eukaryota</taxon>
        <taxon>Fungi</taxon>
        <taxon>Dikarya</taxon>
        <taxon>Ascomycota</taxon>
        <taxon>Pezizomycotina</taxon>
        <taxon>Dothideomycetes</taxon>
        <taxon>Dothideomycetidae</taxon>
        <taxon>Mycosphaerellales</taxon>
        <taxon>Teratosphaeriaceae</taxon>
        <taxon>Hortaea</taxon>
    </lineage>
</organism>
<evidence type="ECO:0000256" key="8">
    <source>
        <dbReference type="ARBA" id="ARBA00012682"/>
    </source>
</evidence>
<dbReference type="Pfam" id="PF00080">
    <property type="entry name" value="Sod_Cu"/>
    <property type="match status" value="1"/>
</dbReference>
<dbReference type="InterPro" id="IPR050550">
    <property type="entry name" value="SEC23_SEC24_subfamily"/>
</dbReference>
<reference evidence="24 25" key="1">
    <citation type="submission" date="2017-01" db="EMBL/GenBank/DDBJ databases">
        <title>The recent genome duplication of the halophilic yeast Hortaea werneckii: insights from long-read sequencing.</title>
        <authorList>
            <person name="Sinha S."/>
            <person name="Flibotte S."/>
            <person name="Neira M."/>
            <person name="Lenassi M."/>
            <person name="Gostincar C."/>
            <person name="Stajich J.E."/>
            <person name="Nislow C.E."/>
        </authorList>
    </citation>
    <scope>NUCLEOTIDE SEQUENCE [LARGE SCALE GENOMIC DNA]</scope>
    <source>
        <strain evidence="24 25">EXF-2000</strain>
    </source>
</reference>
<name>A0A1Z5TUG6_HORWE</name>
<comment type="function">
    <text evidence="15">Component of the coat protein complex II (COPII) which promotes the formation of transport vesicles from the endoplasmic reticulum (ER). The coat has two main functions, the physical deformation of the endoplasmic reticulum membrane into vesicles and the selection of cargo molecules.</text>
</comment>
<dbReference type="SUPFAM" id="SSF49329">
    <property type="entry name" value="Cu,Zn superoxide dismutase-like"/>
    <property type="match status" value="1"/>
</dbReference>
<feature type="region of interest" description="Disordered" evidence="17">
    <location>
        <begin position="1217"/>
        <end position="1260"/>
    </location>
</feature>
<dbReference type="Gene3D" id="2.30.30.380">
    <property type="entry name" value="Zn-finger domain of Sec23/24"/>
    <property type="match status" value="1"/>
</dbReference>
<dbReference type="InterPro" id="IPR007123">
    <property type="entry name" value="Gelsolin-like_dom"/>
</dbReference>
<dbReference type="GO" id="GO:0030127">
    <property type="term" value="C:COPII vesicle coat"/>
    <property type="evidence" value="ECO:0007669"/>
    <property type="project" value="InterPro"/>
</dbReference>
<dbReference type="SUPFAM" id="SSF53300">
    <property type="entry name" value="vWA-like"/>
    <property type="match status" value="1"/>
</dbReference>
<feature type="region of interest" description="Disordered" evidence="17">
    <location>
        <begin position="208"/>
        <end position="227"/>
    </location>
</feature>
<feature type="compositionally biased region" description="Low complexity" evidence="17">
    <location>
        <begin position="163"/>
        <end position="182"/>
    </location>
</feature>
<evidence type="ECO:0000259" key="21">
    <source>
        <dbReference type="Pfam" id="PF04811"/>
    </source>
</evidence>
<comment type="caution">
    <text evidence="24">The sequence shown here is derived from an EMBL/GenBank/DDBJ whole genome shotgun (WGS) entry which is preliminary data.</text>
</comment>
<comment type="subcellular location">
    <subcellularLocation>
        <location evidence="1">Cell envelope</location>
    </subcellularLocation>
    <subcellularLocation>
        <location evidence="3">Cytoplasmic vesicle</location>
        <location evidence="3">COPII-coated vesicle membrane</location>
        <topology evidence="3">Peripheral membrane protein</topology>
        <orientation evidence="3">Cytoplasmic side</orientation>
    </subcellularLocation>
    <subcellularLocation>
        <location evidence="4">Endoplasmic reticulum membrane</location>
        <topology evidence="4">Peripheral membrane protein</topology>
        <orientation evidence="4">Cytoplasmic side</orientation>
    </subcellularLocation>
    <subcellularLocation>
        <location evidence="2">Golgi apparatus membrane</location>
        <topology evidence="2">Peripheral membrane protein</topology>
        <orientation evidence="2">Cytoplasmic side</orientation>
    </subcellularLocation>
    <subcellularLocation>
        <location evidence="5">Secreted</location>
    </subcellularLocation>
</comment>
<dbReference type="Pfam" id="PF04810">
    <property type="entry name" value="zf-Sec23_Sec24"/>
    <property type="match status" value="1"/>
</dbReference>
<feature type="region of interest" description="Disordered" evidence="17">
    <location>
        <begin position="1"/>
        <end position="83"/>
    </location>
</feature>
<feature type="domain" description="Sec23/Sec24 trunk" evidence="21">
    <location>
        <begin position="394"/>
        <end position="652"/>
    </location>
</feature>
<feature type="domain" description="Sec23/Sec24 beta-sandwich" evidence="23">
    <location>
        <begin position="660"/>
        <end position="744"/>
    </location>
</feature>
<comment type="similarity">
    <text evidence="7">Belongs to the Cu-Zn superoxide dismutase family.</text>
</comment>
<sequence length="1286" mass="137005">MSFQIPSTPHGSPFGIPFDERPKPKRTQSGWRPPVAPSPGGYQQGGGNSQQVATGGGVEGSYFPAVPAGEDTASNVQGSAKMQQPGGGYAGAGGYGYGYPPQQDAMGGLAQQMGGMGLDGTAAPQARRKKDRHAYHQIEQPAATAPAPPGQQFMNGSPSVGGQATAPWQQQTQPWQSQALPQAGPGASPAMPQSQPAGTPVSIAQQGTQNMAQGQQGRVNPDQIPSIPLSRDLPAEYYKTHIYPTMEQHLPPPATTPFVAFDQGNASPKYARLTLNCIPSTADQLASTSLPLGLVLQPLAKQTDGEQTIPVLDFGDAGPPRCRRCRAYINPFMIFGNGGNRMTCNLCGHPNEVPADYFAPTDPSGARVDRLQRPELLLGTCEFLVPKEYWIKEPVPQRFLFLIDVSAEAVQRGFLQAVCDGVMTALYGDEATQDGEESSANGDAGRPSNKVPAGARVGFMTYDRTIHFYDTSSSLSAPQQLVVSDLEDPFSAISGERLFVDAAECRENITKLLRSLPVMHSRQPAPETALLPTLNAALSALEATGGKILCSLSSLPTHGPGRLFPRDKGSYTGEDGEGSKDYLNTNHAGFKKLHADMTKAGVGIDFFLSAPMGGYLDIATIGSVAEKTGGETFYYPNFTFPRDNLRLAKELGHTIQRDQGYAALMKVRCSQGLQLAHYSGNFTQHTFGADLELASVTEDSGMDVTFAYDGKLDPKLDAHFQAALLYTTTSGQRRVRCINAVASVSSAPGEPFKFVDQDAVLSILAKEAASKAIDRSLKEIRQNIQDKCIDIIAAYRKNFAGASQAGQLVLPQNLKELAMFVLGLLKSRALKGGKEPSDRRIQEIRMVKAMGLPELSLYLYPRIIALHNLDPSEGFADENGRLKMPAAVRASFAQMEEGGAYLVDNGQMCLLWLHQAVSPNLLVDLFGEGFESLQALDSNLNALPVLQTHLNAQVRNILLHLEEQRGSKGLAIQLARQGLDGAEFEFARLLFEDRNGEASSYVDWLVLLHRGVTLERTESKARQYISAVSPIDTMLVHLLPASLLALAVGPLATLAADATPALNNPPGTGYQAILPTSKSSVSGEIQIGSTPSGKGANVQVIVRNLPSEGGPFTYHIHEYPVPADGNCTGTGAHLDPFGRGEDPPCDDTKPETCQVGDLAGKHGKLTPQRYSDNYDDAFLSLVPGDQEFIGGKSIVVHFANKTRITCADLVLLGGNSTSTNSTSTNSTMTLSLSVPSGTASNTASRTESSMTSSTASETATGESNAAVAMGAYGLGAGVMGMLAFLL</sequence>
<keyword evidence="13" id="KW-0653">Protein transport</keyword>
<feature type="compositionally biased region" description="Gly residues" evidence="17">
    <location>
        <begin position="42"/>
        <end position="59"/>
    </location>
</feature>
<feature type="domain" description="Gelsolin-like" evidence="19">
    <location>
        <begin position="883"/>
        <end position="957"/>
    </location>
</feature>
<dbReference type="InterPro" id="IPR036174">
    <property type="entry name" value="Znf_Sec23_Sec24_sf"/>
</dbReference>
<feature type="compositionally biased region" description="Polar residues" evidence="17">
    <location>
        <begin position="152"/>
        <end position="162"/>
    </location>
</feature>
<dbReference type="InterPro" id="IPR036423">
    <property type="entry name" value="SOD-like_Cu/Zn_dom_sf"/>
</dbReference>
<comment type="catalytic activity">
    <reaction evidence="16">
        <text>2 superoxide + 2 H(+) = H2O2 + O2</text>
        <dbReference type="Rhea" id="RHEA:20696"/>
        <dbReference type="ChEBI" id="CHEBI:15378"/>
        <dbReference type="ChEBI" id="CHEBI:15379"/>
        <dbReference type="ChEBI" id="CHEBI:16240"/>
        <dbReference type="ChEBI" id="CHEBI:18421"/>
        <dbReference type="EC" id="1.15.1.1"/>
    </reaction>
</comment>
<dbReference type="Gene3D" id="1.20.120.730">
    <property type="entry name" value="Sec23/Sec24 helical domain"/>
    <property type="match status" value="1"/>
</dbReference>
<evidence type="ECO:0000259" key="23">
    <source>
        <dbReference type="Pfam" id="PF08033"/>
    </source>
</evidence>
<feature type="domain" description="Zinc finger Sec23/Sec24-type" evidence="20">
    <location>
        <begin position="319"/>
        <end position="357"/>
    </location>
</feature>
<dbReference type="SUPFAM" id="SSF82919">
    <property type="entry name" value="Zn-finger domain of Sec23/24"/>
    <property type="match status" value="1"/>
</dbReference>
<dbReference type="GO" id="GO:0005789">
    <property type="term" value="C:endoplasmic reticulum membrane"/>
    <property type="evidence" value="ECO:0007669"/>
    <property type="project" value="UniProtKB-SubCell"/>
</dbReference>
<dbReference type="InterPro" id="IPR006896">
    <property type="entry name" value="Sec23/24_trunk_dom"/>
</dbReference>
<evidence type="ECO:0000256" key="17">
    <source>
        <dbReference type="SAM" id="MobiDB-lite"/>
    </source>
</evidence>
<dbReference type="GO" id="GO:0005576">
    <property type="term" value="C:extracellular region"/>
    <property type="evidence" value="ECO:0007669"/>
    <property type="project" value="UniProtKB-SubCell"/>
</dbReference>
<dbReference type="GO" id="GO:0006886">
    <property type="term" value="P:intracellular protein transport"/>
    <property type="evidence" value="ECO:0007669"/>
    <property type="project" value="InterPro"/>
</dbReference>
<feature type="compositionally biased region" description="Polar residues" evidence="17">
    <location>
        <begin position="1"/>
        <end position="10"/>
    </location>
</feature>
<keyword evidence="9" id="KW-0813">Transport</keyword>
<proteinExistence type="inferred from homology"/>
<dbReference type="Gene3D" id="2.60.40.200">
    <property type="entry name" value="Superoxide dismutase, copper/zinc binding domain"/>
    <property type="match status" value="1"/>
</dbReference>
<keyword evidence="11" id="KW-0049">Antioxidant</keyword>
<dbReference type="GO" id="GO:0070971">
    <property type="term" value="C:endoplasmic reticulum exit site"/>
    <property type="evidence" value="ECO:0007669"/>
    <property type="project" value="TreeGrafter"/>
</dbReference>
<evidence type="ECO:0000256" key="4">
    <source>
        <dbReference type="ARBA" id="ARBA00004397"/>
    </source>
</evidence>
<evidence type="ECO:0000256" key="6">
    <source>
        <dbReference type="ARBA" id="ARBA00008334"/>
    </source>
</evidence>
<dbReference type="OrthoDB" id="49016at2759"/>
<dbReference type="STRING" id="1157616.A0A1Z5TUG6"/>
<dbReference type="InterPro" id="IPR029006">
    <property type="entry name" value="ADF-H/Gelsolin-like_dom_sf"/>
</dbReference>
<dbReference type="GO" id="GO:0008270">
    <property type="term" value="F:zinc ion binding"/>
    <property type="evidence" value="ECO:0007669"/>
    <property type="project" value="InterPro"/>
</dbReference>
<feature type="domain" description="Sec23/Sec24 helical" evidence="22">
    <location>
        <begin position="756"/>
        <end position="856"/>
    </location>
</feature>
<dbReference type="Pfam" id="PF04811">
    <property type="entry name" value="Sec23_trunk"/>
    <property type="match status" value="1"/>
</dbReference>
<evidence type="ECO:0000256" key="12">
    <source>
        <dbReference type="ARBA" id="ARBA00022892"/>
    </source>
</evidence>
<dbReference type="PANTHER" id="PTHR13803:SF4">
    <property type="entry name" value="SECRETORY 24CD, ISOFORM C"/>
    <property type="match status" value="1"/>
</dbReference>
<dbReference type="SUPFAM" id="SSF82754">
    <property type="entry name" value="C-terminal, gelsolin-like domain of Sec23/24"/>
    <property type="match status" value="1"/>
</dbReference>
<evidence type="ECO:0000256" key="2">
    <source>
        <dbReference type="ARBA" id="ARBA00004255"/>
    </source>
</evidence>
<evidence type="ECO:0000256" key="13">
    <source>
        <dbReference type="ARBA" id="ARBA00022927"/>
    </source>
</evidence>
<evidence type="ECO:0000256" key="9">
    <source>
        <dbReference type="ARBA" id="ARBA00022448"/>
    </source>
</evidence>
<dbReference type="VEuPathDB" id="FungiDB:BTJ68_00387"/>
<dbReference type="InterPro" id="IPR036175">
    <property type="entry name" value="Sec23/24_helical_dom_sf"/>
</dbReference>
<dbReference type="Proteomes" id="UP000194280">
    <property type="component" value="Unassembled WGS sequence"/>
</dbReference>
<dbReference type="PANTHER" id="PTHR13803">
    <property type="entry name" value="SEC24-RELATED PROTEIN"/>
    <property type="match status" value="1"/>
</dbReference>
<evidence type="ECO:0000259" key="20">
    <source>
        <dbReference type="Pfam" id="PF04810"/>
    </source>
</evidence>
<dbReference type="FunFam" id="2.60.40.200:FF:000007">
    <property type="entry name" value="Cell surface Cu-only superoxide dismutase 5"/>
    <property type="match status" value="1"/>
</dbReference>
<dbReference type="Gene3D" id="3.40.20.10">
    <property type="entry name" value="Severin"/>
    <property type="match status" value="1"/>
</dbReference>
<evidence type="ECO:0000256" key="7">
    <source>
        <dbReference type="ARBA" id="ARBA00010457"/>
    </source>
</evidence>
<comment type="similarity">
    <text evidence="6">Belongs to the SEC23/SEC24 family. SEC24 subfamily.</text>
</comment>
<dbReference type="Pfam" id="PF00626">
    <property type="entry name" value="Gelsolin"/>
    <property type="match status" value="1"/>
</dbReference>
<evidence type="ECO:0000256" key="16">
    <source>
        <dbReference type="ARBA" id="ARBA00049204"/>
    </source>
</evidence>
<dbReference type="Gene3D" id="2.60.40.1670">
    <property type="entry name" value="beta-sandwich domain of Sec23/24"/>
    <property type="match status" value="1"/>
</dbReference>
<evidence type="ECO:0000313" key="24">
    <source>
        <dbReference type="EMBL" id="OTA39680.1"/>
    </source>
</evidence>
<evidence type="ECO:0000259" key="18">
    <source>
        <dbReference type="Pfam" id="PF00080"/>
    </source>
</evidence>
<dbReference type="GO" id="GO:0000139">
    <property type="term" value="C:Golgi membrane"/>
    <property type="evidence" value="ECO:0007669"/>
    <property type="project" value="UniProtKB-SubCell"/>
</dbReference>
<dbReference type="EC" id="1.15.1.1" evidence="8"/>
<evidence type="ECO:0000259" key="22">
    <source>
        <dbReference type="Pfam" id="PF04815"/>
    </source>
</evidence>
<keyword evidence="25" id="KW-1185">Reference proteome</keyword>
<dbReference type="EMBL" id="MUNK01000002">
    <property type="protein sequence ID" value="OTA39680.1"/>
    <property type="molecule type" value="Genomic_DNA"/>
</dbReference>
<dbReference type="GO" id="GO:0090110">
    <property type="term" value="P:COPII-coated vesicle cargo loading"/>
    <property type="evidence" value="ECO:0007669"/>
    <property type="project" value="TreeGrafter"/>
</dbReference>
<feature type="compositionally biased region" description="Polar residues" evidence="17">
    <location>
        <begin position="72"/>
        <end position="82"/>
    </location>
</feature>
<keyword evidence="14" id="KW-0968">Cytoplasmic vesicle</keyword>